<protein>
    <submittedName>
        <fullName evidence="1">Uncharacterized protein</fullName>
    </submittedName>
</protein>
<dbReference type="RefSeq" id="WP_045980377.1">
    <property type="nucleotide sequence ID" value="NZ_JXXY01000018.1"/>
</dbReference>
<dbReference type="OrthoDB" id="10013936at2"/>
<accession>A0A0F4PWL1</accession>
<proteinExistence type="predicted"/>
<evidence type="ECO:0000313" key="2">
    <source>
        <dbReference type="Proteomes" id="UP000033664"/>
    </source>
</evidence>
<dbReference type="PATRIC" id="fig|151081.8.peg.3322"/>
<evidence type="ECO:0000313" key="1">
    <source>
        <dbReference type="EMBL" id="KJY98686.1"/>
    </source>
</evidence>
<sequence length="111" mass="13080">MDAEQVQQRIRFLLHGCDHAYREYLQHNKAYAYAHALYSYNQQLNTLIMEFGHQLDEPAQQAALSLSLHINIWSQQWRELQQSLKPTLEQPFVFNSIHPLPADAKTYFFSS</sequence>
<dbReference type="EMBL" id="JXXZ01000010">
    <property type="protein sequence ID" value="KJY98686.1"/>
    <property type="molecule type" value="Genomic_DNA"/>
</dbReference>
<name>A0A0F4PWL1_9GAMM</name>
<dbReference type="Proteomes" id="UP000033664">
    <property type="component" value="Unassembled WGS sequence"/>
</dbReference>
<keyword evidence="2" id="KW-1185">Reference proteome</keyword>
<dbReference type="GeneID" id="58229465"/>
<gene>
    <name evidence="1" type="ORF">TW72_13270</name>
</gene>
<reference evidence="1 2" key="1">
    <citation type="journal article" date="2015" name="BMC Genomics">
        <title>Genome mining reveals unlocked bioactive potential of marine Gram-negative bacteria.</title>
        <authorList>
            <person name="Machado H."/>
            <person name="Sonnenschein E.C."/>
            <person name="Melchiorsen J."/>
            <person name="Gram L."/>
        </authorList>
    </citation>
    <scope>NUCLEOTIDE SEQUENCE [LARGE SCALE GENOMIC DNA]</scope>
    <source>
        <strain evidence="1 2">S3137</strain>
    </source>
</reference>
<comment type="caution">
    <text evidence="1">The sequence shown here is derived from an EMBL/GenBank/DDBJ whole genome shotgun (WGS) entry which is preliminary data.</text>
</comment>
<organism evidence="1 2">
    <name type="scientific">Pseudoalteromonas ruthenica</name>
    <dbReference type="NCBI Taxonomy" id="151081"/>
    <lineage>
        <taxon>Bacteria</taxon>
        <taxon>Pseudomonadati</taxon>
        <taxon>Pseudomonadota</taxon>
        <taxon>Gammaproteobacteria</taxon>
        <taxon>Alteromonadales</taxon>
        <taxon>Pseudoalteromonadaceae</taxon>
        <taxon>Pseudoalteromonas</taxon>
    </lineage>
</organism>
<dbReference type="AlphaFoldDB" id="A0A0F4PWL1"/>